<dbReference type="AlphaFoldDB" id="A0AAN6MBG5"/>
<dbReference type="InterPro" id="IPR036388">
    <property type="entry name" value="WH-like_DNA-bd_sf"/>
</dbReference>
<name>A0AAN6MBG5_9PEZI</name>
<reference evidence="1" key="1">
    <citation type="journal article" date="2023" name="Mol. Phylogenet. Evol.">
        <title>Genome-scale phylogeny and comparative genomics of the fungal order Sordariales.</title>
        <authorList>
            <person name="Hensen N."/>
            <person name="Bonometti L."/>
            <person name="Westerberg I."/>
            <person name="Brannstrom I.O."/>
            <person name="Guillou S."/>
            <person name="Cros-Aarteil S."/>
            <person name="Calhoun S."/>
            <person name="Haridas S."/>
            <person name="Kuo A."/>
            <person name="Mondo S."/>
            <person name="Pangilinan J."/>
            <person name="Riley R."/>
            <person name="LaButti K."/>
            <person name="Andreopoulos B."/>
            <person name="Lipzen A."/>
            <person name="Chen C."/>
            <person name="Yan M."/>
            <person name="Daum C."/>
            <person name="Ng V."/>
            <person name="Clum A."/>
            <person name="Steindorff A."/>
            <person name="Ohm R.A."/>
            <person name="Martin F."/>
            <person name="Silar P."/>
            <person name="Natvig D.O."/>
            <person name="Lalanne C."/>
            <person name="Gautier V."/>
            <person name="Ament-Velasquez S.L."/>
            <person name="Kruys A."/>
            <person name="Hutchinson M.I."/>
            <person name="Powell A.J."/>
            <person name="Barry K."/>
            <person name="Miller A.N."/>
            <person name="Grigoriev I.V."/>
            <person name="Debuchy R."/>
            <person name="Gladieux P."/>
            <person name="Hiltunen Thoren M."/>
            <person name="Johannesson H."/>
        </authorList>
    </citation>
    <scope>NUCLEOTIDE SEQUENCE</scope>
    <source>
        <strain evidence="1">CBS 103.79</strain>
    </source>
</reference>
<sequence>MTHVSQLEASVAELTAATRQFSELCPTAHRSTTPYEVSPEAWRLQRTAFASLAKIQRALAGPDDLLQTLTVQTQLLACLQWLGEFQVLACIPLNDSVSVQDVADLAGVPEPELIRMIRMTATAGFLEELQPGWVHHTALSALFVTRPGYLDAVMFLAGTIMPAALKMPMATYRLEDMGMTHQAAYNVASNSPISFASDCDRLPKLQRQWAAYVQYGTGDMLDRATDMLTCLEPLAGSTAKVVETGARSTKRAAVLASQYPSLHFVVQMSRAAFKPSSRRGPNPWNGGVAAAVPTQEREPGMQQPVTDAAVYLVHLPALVPAAAAAASLRTVVVKELRAHLGVLRADPTALLVLLPHFVLPDLAGAEEDQRDEEPHARARDLSLLQLANEKGLELSELLKLVAGVGDGAGHLVIIRRVRGPFSGALAIEVRYQAY</sequence>
<gene>
    <name evidence="1" type="ORF">C8A05DRAFT_48012</name>
</gene>
<evidence type="ECO:0000313" key="2">
    <source>
        <dbReference type="Proteomes" id="UP001303889"/>
    </source>
</evidence>
<reference evidence="1" key="2">
    <citation type="submission" date="2023-05" db="EMBL/GenBank/DDBJ databases">
        <authorList>
            <consortium name="Lawrence Berkeley National Laboratory"/>
            <person name="Steindorff A."/>
            <person name="Hensen N."/>
            <person name="Bonometti L."/>
            <person name="Westerberg I."/>
            <person name="Brannstrom I.O."/>
            <person name="Guillou S."/>
            <person name="Cros-Aarteil S."/>
            <person name="Calhoun S."/>
            <person name="Haridas S."/>
            <person name="Kuo A."/>
            <person name="Mondo S."/>
            <person name="Pangilinan J."/>
            <person name="Riley R."/>
            <person name="Labutti K."/>
            <person name="Andreopoulos B."/>
            <person name="Lipzen A."/>
            <person name="Chen C."/>
            <person name="Yanf M."/>
            <person name="Daum C."/>
            <person name="Ng V."/>
            <person name="Clum A."/>
            <person name="Ohm R."/>
            <person name="Martin F."/>
            <person name="Silar P."/>
            <person name="Natvig D."/>
            <person name="Lalanne C."/>
            <person name="Gautier V."/>
            <person name="Ament-Velasquez S.L."/>
            <person name="Kruys A."/>
            <person name="Hutchinson M.I."/>
            <person name="Powell A.J."/>
            <person name="Barry K."/>
            <person name="Miller A.N."/>
            <person name="Grigoriev I.V."/>
            <person name="Debuchy R."/>
            <person name="Gladieux P."/>
            <person name="Thoren M.H."/>
            <person name="Johannesson H."/>
        </authorList>
    </citation>
    <scope>NUCLEOTIDE SEQUENCE</scope>
    <source>
        <strain evidence="1">CBS 103.79</strain>
    </source>
</reference>
<keyword evidence="2" id="KW-1185">Reference proteome</keyword>
<protein>
    <submittedName>
        <fullName evidence="1">Uncharacterized protein</fullName>
    </submittedName>
</protein>
<dbReference type="Proteomes" id="UP001303889">
    <property type="component" value="Unassembled WGS sequence"/>
</dbReference>
<dbReference type="PANTHER" id="PTHR43712">
    <property type="entry name" value="PUTATIVE (AFU_ORTHOLOGUE AFUA_4G14580)-RELATED"/>
    <property type="match status" value="1"/>
</dbReference>
<organism evidence="1 2">
    <name type="scientific">Staphylotrichum tortipilum</name>
    <dbReference type="NCBI Taxonomy" id="2831512"/>
    <lineage>
        <taxon>Eukaryota</taxon>
        <taxon>Fungi</taxon>
        <taxon>Dikarya</taxon>
        <taxon>Ascomycota</taxon>
        <taxon>Pezizomycotina</taxon>
        <taxon>Sordariomycetes</taxon>
        <taxon>Sordariomycetidae</taxon>
        <taxon>Sordariales</taxon>
        <taxon>Chaetomiaceae</taxon>
        <taxon>Staphylotrichum</taxon>
    </lineage>
</organism>
<proteinExistence type="predicted"/>
<dbReference type="Gene3D" id="1.10.10.10">
    <property type="entry name" value="Winged helix-like DNA-binding domain superfamily/Winged helix DNA-binding domain"/>
    <property type="match status" value="1"/>
</dbReference>
<dbReference type="PANTHER" id="PTHR43712:SF15">
    <property type="entry name" value="MONODICTYPHENONE CLUSTER TRANSCRIPTIONAL COACTIVATOR MDPA"/>
    <property type="match status" value="1"/>
</dbReference>
<accession>A0AAN6MBG5</accession>
<dbReference type="EMBL" id="MU856196">
    <property type="protein sequence ID" value="KAK3897327.1"/>
    <property type="molecule type" value="Genomic_DNA"/>
</dbReference>
<comment type="caution">
    <text evidence="1">The sequence shown here is derived from an EMBL/GenBank/DDBJ whole genome shotgun (WGS) entry which is preliminary data.</text>
</comment>
<dbReference type="InterPro" id="IPR036390">
    <property type="entry name" value="WH_DNA-bd_sf"/>
</dbReference>
<evidence type="ECO:0000313" key="1">
    <source>
        <dbReference type="EMBL" id="KAK3897327.1"/>
    </source>
</evidence>
<dbReference type="SUPFAM" id="SSF46785">
    <property type="entry name" value="Winged helix' DNA-binding domain"/>
    <property type="match status" value="1"/>
</dbReference>